<reference evidence="1" key="1">
    <citation type="submission" date="2021-05" db="EMBL/GenBank/DDBJ databases">
        <authorList>
            <person name="Pan Q."/>
            <person name="Jouanno E."/>
            <person name="Zahm M."/>
            <person name="Klopp C."/>
            <person name="Cabau C."/>
            <person name="Louis A."/>
            <person name="Berthelot C."/>
            <person name="Parey E."/>
            <person name="Roest Crollius H."/>
            <person name="Montfort J."/>
            <person name="Robinson-Rechavi M."/>
            <person name="Bouchez O."/>
            <person name="Lampietro C."/>
            <person name="Lopez Roques C."/>
            <person name="Donnadieu C."/>
            <person name="Postlethwait J."/>
            <person name="Bobe J."/>
            <person name="Dillon D."/>
            <person name="Chandos A."/>
            <person name="von Hippel F."/>
            <person name="Guiguen Y."/>
        </authorList>
    </citation>
    <scope>NUCLEOTIDE SEQUENCE</scope>
    <source>
        <strain evidence="1">YG-Jan2019</strain>
    </source>
</reference>
<name>A0ACC2GK09_DALPE</name>
<keyword evidence="2" id="KW-1185">Reference proteome</keyword>
<protein>
    <submittedName>
        <fullName evidence="1">Uncharacterized protein</fullName>
    </submittedName>
</protein>
<sequence>MKQTHRYIMSAERNTYLFIMLIILPTGVSQVVESQRVVTVNLGGDAQFSCRLMKPRDVLQVTWKKETPAKNVNVATYNERFGVKVNPPFQKKVEFLNVGLQNCSIVIRGVSREDESCYRCLFSTVSGESDSGRICLQVHELYGPTLLVTQWEFRLTRAGSQATAAGDIRKQTTEQEDAELRSLTTQTQVRHLEEESESITARTMDPSADTEVETSFGGVVEERRVRNEGASTTRKRKNNRFFPRHNPCNKQLFT</sequence>
<comment type="caution">
    <text evidence="1">The sequence shown here is derived from an EMBL/GenBank/DDBJ whole genome shotgun (WGS) entry which is preliminary data.</text>
</comment>
<evidence type="ECO:0000313" key="1">
    <source>
        <dbReference type="EMBL" id="KAJ8003984.1"/>
    </source>
</evidence>
<proteinExistence type="predicted"/>
<organism evidence="1 2">
    <name type="scientific">Dallia pectoralis</name>
    <name type="common">Alaska blackfish</name>
    <dbReference type="NCBI Taxonomy" id="75939"/>
    <lineage>
        <taxon>Eukaryota</taxon>
        <taxon>Metazoa</taxon>
        <taxon>Chordata</taxon>
        <taxon>Craniata</taxon>
        <taxon>Vertebrata</taxon>
        <taxon>Euteleostomi</taxon>
        <taxon>Actinopterygii</taxon>
        <taxon>Neopterygii</taxon>
        <taxon>Teleostei</taxon>
        <taxon>Protacanthopterygii</taxon>
        <taxon>Esociformes</taxon>
        <taxon>Umbridae</taxon>
        <taxon>Dallia</taxon>
    </lineage>
</organism>
<dbReference type="EMBL" id="CM055739">
    <property type="protein sequence ID" value="KAJ8003984.1"/>
    <property type="molecule type" value="Genomic_DNA"/>
</dbReference>
<gene>
    <name evidence="1" type="ORF">DPEC_G00154080</name>
</gene>
<dbReference type="Proteomes" id="UP001157502">
    <property type="component" value="Chromosome 12"/>
</dbReference>
<evidence type="ECO:0000313" key="2">
    <source>
        <dbReference type="Proteomes" id="UP001157502"/>
    </source>
</evidence>
<accession>A0ACC2GK09</accession>